<sequence>MEKFFKFLNSDRYQYTESEIYLKNNMQNEIATFDVFLRTEKENDYAVIYGIADVLELIDVLSDTSYEEKKNICQKFWII</sequence>
<evidence type="ECO:0000259" key="1">
    <source>
        <dbReference type="Pfam" id="PF17767"/>
    </source>
</evidence>
<organism evidence="2 3">
    <name type="scientific">Leptotrichia hofstadii F0254</name>
    <dbReference type="NCBI Taxonomy" id="634994"/>
    <lineage>
        <taxon>Bacteria</taxon>
        <taxon>Fusobacteriati</taxon>
        <taxon>Fusobacteriota</taxon>
        <taxon>Fusobacteriia</taxon>
        <taxon>Fusobacteriales</taxon>
        <taxon>Leptotrichiaceae</taxon>
        <taxon>Leptotrichia</taxon>
    </lineage>
</organism>
<gene>
    <name evidence="2" type="ORF">GCWU000323_01993</name>
</gene>
<keyword evidence="2" id="KW-0808">Transferase</keyword>
<dbReference type="Gene3D" id="3.20.140.10">
    <property type="entry name" value="nicotinate phosphoribosyltransferase"/>
    <property type="match status" value="1"/>
</dbReference>
<name>C9MZM3_9FUSO</name>
<comment type="caution">
    <text evidence="2">The sequence shown here is derived from an EMBL/GenBank/DDBJ whole genome shotgun (WGS) entry which is preliminary data.</text>
</comment>
<dbReference type="InterPro" id="IPR040727">
    <property type="entry name" value="NAPRTase_N"/>
</dbReference>
<keyword evidence="2" id="KW-0328">Glycosyltransferase</keyword>
<dbReference type="Proteomes" id="UP000006233">
    <property type="component" value="Unassembled WGS sequence"/>
</dbReference>
<keyword evidence="2" id="KW-0436">Ligase</keyword>
<feature type="domain" description="Nicotinate phosphoribosyltransferase N-terminal" evidence="1">
    <location>
        <begin position="8"/>
        <end position="64"/>
    </location>
</feature>
<reference evidence="2 3" key="1">
    <citation type="submission" date="2009-09" db="EMBL/GenBank/DDBJ databases">
        <authorList>
            <person name="Weinstock G."/>
            <person name="Sodergren E."/>
            <person name="Clifton S."/>
            <person name="Fulton L."/>
            <person name="Fulton B."/>
            <person name="Courtney L."/>
            <person name="Fronick C."/>
            <person name="Harrison M."/>
            <person name="Strong C."/>
            <person name="Farmer C."/>
            <person name="Delahaunty K."/>
            <person name="Markovic C."/>
            <person name="Hall O."/>
            <person name="Minx P."/>
            <person name="Tomlinson C."/>
            <person name="Mitreva M."/>
            <person name="Nelson J."/>
            <person name="Hou S."/>
            <person name="Wollam A."/>
            <person name="Pepin K.H."/>
            <person name="Johnson M."/>
            <person name="Bhonagiri V."/>
            <person name="Nash W.E."/>
            <person name="Warren W."/>
            <person name="Chinwalla A."/>
            <person name="Mardis E.R."/>
            <person name="Wilson R.K."/>
        </authorList>
    </citation>
    <scope>NUCLEOTIDE SEQUENCE [LARGE SCALE GENOMIC DNA]</scope>
    <source>
        <strain evidence="2 3">F0254</strain>
    </source>
</reference>
<dbReference type="AlphaFoldDB" id="C9MZM3"/>
<dbReference type="RefSeq" id="WP_006805295.1">
    <property type="nucleotide sequence ID" value="NZ_GG700633.1"/>
</dbReference>
<accession>C9MZM3</accession>
<evidence type="ECO:0000313" key="2">
    <source>
        <dbReference type="EMBL" id="EEX73850.1"/>
    </source>
</evidence>
<dbReference type="EC" id="6.3.4.21" evidence="2"/>
<proteinExistence type="predicted"/>
<dbReference type="STRING" id="634994.GCWU000323_01993"/>
<dbReference type="SUPFAM" id="SSF54675">
    <property type="entry name" value="Nicotinate/Quinolinate PRTase N-terminal domain-like"/>
    <property type="match status" value="1"/>
</dbReference>
<dbReference type="Pfam" id="PF17767">
    <property type="entry name" value="NAPRTase_N"/>
    <property type="match status" value="1"/>
</dbReference>
<protein>
    <submittedName>
        <fullName evidence="2">Nicotinate phosphoribosyltransferase</fullName>
        <ecNumber evidence="2">6.3.4.21</ecNumber>
    </submittedName>
</protein>
<dbReference type="HOGENOM" id="CLU_2601741_0_0_0"/>
<evidence type="ECO:0000313" key="3">
    <source>
        <dbReference type="Proteomes" id="UP000006233"/>
    </source>
</evidence>
<dbReference type="GO" id="GO:0004516">
    <property type="term" value="F:nicotinate phosphoribosyltransferase activity"/>
    <property type="evidence" value="ECO:0007669"/>
    <property type="project" value="UniProtKB-EC"/>
</dbReference>
<dbReference type="GO" id="GO:0016757">
    <property type="term" value="F:glycosyltransferase activity"/>
    <property type="evidence" value="ECO:0007669"/>
    <property type="project" value="UniProtKB-KW"/>
</dbReference>
<dbReference type="eggNOG" id="COG1488">
    <property type="taxonomic scope" value="Bacteria"/>
</dbReference>
<dbReference type="EMBL" id="ACVB02000024">
    <property type="protein sequence ID" value="EEX73850.1"/>
    <property type="molecule type" value="Genomic_DNA"/>
</dbReference>